<dbReference type="SMART" id="SM00184">
    <property type="entry name" value="RING"/>
    <property type="match status" value="1"/>
</dbReference>
<evidence type="ECO:0000256" key="4">
    <source>
        <dbReference type="PROSITE-ProRule" id="PRU00024"/>
    </source>
</evidence>
<dbReference type="InterPro" id="IPR050143">
    <property type="entry name" value="TRIM/RBCC"/>
</dbReference>
<dbReference type="InterPro" id="IPR001841">
    <property type="entry name" value="Znf_RING"/>
</dbReference>
<dbReference type="InterPro" id="IPR013083">
    <property type="entry name" value="Znf_RING/FYVE/PHD"/>
</dbReference>
<dbReference type="InterPro" id="IPR000315">
    <property type="entry name" value="Znf_B-box"/>
</dbReference>
<dbReference type="Pfam" id="PF00643">
    <property type="entry name" value="zf-B_box"/>
    <property type="match status" value="1"/>
</dbReference>
<dbReference type="Gene3D" id="3.30.40.10">
    <property type="entry name" value="Zinc/RING finger domain, C3HC4 (zinc finger)"/>
    <property type="match status" value="1"/>
</dbReference>
<dbReference type="Proteomes" id="UP000694392">
    <property type="component" value="Unplaced"/>
</dbReference>
<dbReference type="Pfam" id="PF15227">
    <property type="entry name" value="zf-C3HC4_4"/>
    <property type="match status" value="1"/>
</dbReference>
<reference evidence="7" key="1">
    <citation type="submission" date="2025-08" db="UniProtKB">
        <authorList>
            <consortium name="Ensembl"/>
        </authorList>
    </citation>
    <scope>IDENTIFICATION</scope>
</reference>
<evidence type="ECO:0000313" key="7">
    <source>
        <dbReference type="Ensembl" id="ENSSPUP00000002985.1"/>
    </source>
</evidence>
<dbReference type="SMART" id="SM00336">
    <property type="entry name" value="BBOX"/>
    <property type="match status" value="1"/>
</dbReference>
<dbReference type="CDD" id="cd19762">
    <property type="entry name" value="Bbox2_TRIM7-like"/>
    <property type="match status" value="1"/>
</dbReference>
<dbReference type="AlphaFoldDB" id="A0A8D0GCB5"/>
<dbReference type="Gene3D" id="3.30.160.60">
    <property type="entry name" value="Classic Zinc Finger"/>
    <property type="match status" value="1"/>
</dbReference>
<feature type="domain" description="B box-type" evidence="6">
    <location>
        <begin position="88"/>
        <end position="129"/>
    </location>
</feature>
<dbReference type="PROSITE" id="PS50119">
    <property type="entry name" value="ZF_BBOX"/>
    <property type="match status" value="1"/>
</dbReference>
<dbReference type="SUPFAM" id="SSF57850">
    <property type="entry name" value="RING/U-box"/>
    <property type="match status" value="1"/>
</dbReference>
<dbReference type="Ensembl" id="ENSSPUT00000003170.1">
    <property type="protein sequence ID" value="ENSSPUP00000002985.1"/>
    <property type="gene ID" value="ENSSPUG00000002325.1"/>
</dbReference>
<evidence type="ECO:0000256" key="2">
    <source>
        <dbReference type="ARBA" id="ARBA00022771"/>
    </source>
</evidence>
<evidence type="ECO:0000313" key="8">
    <source>
        <dbReference type="Proteomes" id="UP000694392"/>
    </source>
</evidence>
<dbReference type="GeneTree" id="ENSGT01030000234669"/>
<evidence type="ECO:0000256" key="3">
    <source>
        <dbReference type="ARBA" id="ARBA00022833"/>
    </source>
</evidence>
<feature type="domain" description="RING-type" evidence="5">
    <location>
        <begin position="18"/>
        <end position="59"/>
    </location>
</feature>
<reference evidence="7" key="2">
    <citation type="submission" date="2025-09" db="UniProtKB">
        <authorList>
            <consortium name="Ensembl"/>
        </authorList>
    </citation>
    <scope>IDENTIFICATION</scope>
</reference>
<keyword evidence="2 4" id="KW-0863">Zinc-finger</keyword>
<dbReference type="InterPro" id="IPR017907">
    <property type="entry name" value="Znf_RING_CS"/>
</dbReference>
<accession>A0A8D0GCB5</accession>
<dbReference type="PROSITE" id="PS50089">
    <property type="entry name" value="ZF_RING_2"/>
    <property type="match status" value="1"/>
</dbReference>
<dbReference type="SUPFAM" id="SSF57845">
    <property type="entry name" value="B-box zinc-binding domain"/>
    <property type="match status" value="1"/>
</dbReference>
<evidence type="ECO:0000259" key="5">
    <source>
        <dbReference type="PROSITE" id="PS50089"/>
    </source>
</evidence>
<dbReference type="CDD" id="cd16594">
    <property type="entry name" value="RING-HC_TRIM7-like_C-IV"/>
    <property type="match status" value="1"/>
</dbReference>
<proteinExistence type="predicted"/>
<name>A0A8D0GCB5_SPHPU</name>
<dbReference type="PROSITE" id="PS00518">
    <property type="entry name" value="ZF_RING_1"/>
    <property type="match status" value="1"/>
</dbReference>
<keyword evidence="8" id="KW-1185">Reference proteome</keyword>
<sequence length="178" mass="20070">MVAAGSDPVKVLQEEATCPICLDYFADPVTLDCGHNFCRACITQSWGESGENLTCPQCREICPMGSLKSNRQLRSVVDGVKQLSLALRAQRVCEKHQEPLKLFCQDDRVPICVVCDKAKEHRAHAVVPIEEVIQEYKGFFSLEERLLSHLTTVKKERDEILAQKLSREKKSQELLVSL</sequence>
<dbReference type="OMA" id="CEISHRH"/>
<evidence type="ECO:0000259" key="6">
    <source>
        <dbReference type="PROSITE" id="PS50119"/>
    </source>
</evidence>
<organism evidence="7 8">
    <name type="scientific">Sphenodon punctatus</name>
    <name type="common">Tuatara</name>
    <name type="synonym">Hatteria punctata</name>
    <dbReference type="NCBI Taxonomy" id="8508"/>
    <lineage>
        <taxon>Eukaryota</taxon>
        <taxon>Metazoa</taxon>
        <taxon>Chordata</taxon>
        <taxon>Craniata</taxon>
        <taxon>Vertebrata</taxon>
        <taxon>Euteleostomi</taxon>
        <taxon>Lepidosauria</taxon>
        <taxon>Sphenodontia</taxon>
        <taxon>Sphenodontidae</taxon>
        <taxon>Sphenodon</taxon>
    </lineage>
</organism>
<keyword evidence="3" id="KW-0862">Zinc</keyword>
<keyword evidence="1" id="KW-0479">Metal-binding</keyword>
<dbReference type="PANTHER" id="PTHR24103">
    <property type="entry name" value="E3 UBIQUITIN-PROTEIN LIGASE TRIM"/>
    <property type="match status" value="1"/>
</dbReference>
<dbReference type="GO" id="GO:0008270">
    <property type="term" value="F:zinc ion binding"/>
    <property type="evidence" value="ECO:0007669"/>
    <property type="project" value="UniProtKB-KW"/>
</dbReference>
<protein>
    <submittedName>
        <fullName evidence="7">Uncharacterized protein</fullName>
    </submittedName>
</protein>
<evidence type="ECO:0000256" key="1">
    <source>
        <dbReference type="ARBA" id="ARBA00022723"/>
    </source>
</evidence>